<dbReference type="InterPro" id="IPR027051">
    <property type="entry name" value="XdhC_Rossmann_dom"/>
</dbReference>
<dbReference type="InterPro" id="IPR036291">
    <property type="entry name" value="NAD(P)-bd_dom_sf"/>
</dbReference>
<evidence type="ECO:0000259" key="3">
    <source>
        <dbReference type="Pfam" id="PF13478"/>
    </source>
</evidence>
<sequence>MRNVLEAIIAARESGKDVVFTSLIETRGSTPQKPGATMLVHEDGSQVGTLGGGCVEAEVKRQALENLATQTSEVVSFQLNHDYGWDDGLICGGRMKMLISPVAAQTNLEYLQTTLKLLQTGKGLTEAVLLDDSIGVAGTQFLFDHNETFITSSTGETPPSAVTKNLPPLKLRPRPSVAKGVSYLPRLPLIKLIVVGAGHIGRQLTTYAADADFEVTVVDDREIYCNSENIPAAKNWVIGEFDEVLPNLKIDEQTYCVIVTRGHNHDEEALFHIIKRNPKFVGMIGSKRKIKLIFDDLIRNGIDAELLDRVHAPIGLEIGSQTVPEIAISIAAQLIQHRNCESNSAQRKKNTPADSTSEACN</sequence>
<dbReference type="Gene3D" id="3.40.50.720">
    <property type="entry name" value="NAD(P)-binding Rossmann-like Domain"/>
    <property type="match status" value="1"/>
</dbReference>
<feature type="region of interest" description="Disordered" evidence="1">
    <location>
        <begin position="341"/>
        <end position="361"/>
    </location>
</feature>
<dbReference type="PANTHER" id="PTHR30388:SF6">
    <property type="entry name" value="XANTHINE DEHYDROGENASE SUBUNIT A-RELATED"/>
    <property type="match status" value="1"/>
</dbReference>
<feature type="compositionally biased region" description="Polar residues" evidence="1">
    <location>
        <begin position="352"/>
        <end position="361"/>
    </location>
</feature>
<dbReference type="PANTHER" id="PTHR30388">
    <property type="entry name" value="ALDEHYDE OXIDOREDUCTASE MOLYBDENUM COFACTOR ASSEMBLY PROTEIN"/>
    <property type="match status" value="1"/>
</dbReference>
<organism evidence="4 5">
    <name type="scientific">Thalassoglobus polymorphus</name>
    <dbReference type="NCBI Taxonomy" id="2527994"/>
    <lineage>
        <taxon>Bacteria</taxon>
        <taxon>Pseudomonadati</taxon>
        <taxon>Planctomycetota</taxon>
        <taxon>Planctomycetia</taxon>
        <taxon>Planctomycetales</taxon>
        <taxon>Planctomycetaceae</taxon>
        <taxon>Thalassoglobus</taxon>
    </lineage>
</organism>
<dbReference type="EMBL" id="CP036267">
    <property type="protein sequence ID" value="QDT30810.1"/>
    <property type="molecule type" value="Genomic_DNA"/>
</dbReference>
<protein>
    <submittedName>
        <fullName evidence="4">Putative xanthine dehydrogenase subunit A</fullName>
        <ecNumber evidence="4">1.17.1.4</ecNumber>
    </submittedName>
</protein>
<dbReference type="RefSeq" id="WP_145195008.1">
    <property type="nucleotide sequence ID" value="NZ_CP036267.1"/>
</dbReference>
<evidence type="ECO:0000313" key="5">
    <source>
        <dbReference type="Proteomes" id="UP000315724"/>
    </source>
</evidence>
<feature type="domain" description="XdhC- CoxI" evidence="2">
    <location>
        <begin position="12"/>
        <end position="77"/>
    </location>
</feature>
<feature type="domain" description="XdhC Rossmann" evidence="3">
    <location>
        <begin position="192"/>
        <end position="334"/>
    </location>
</feature>
<dbReference type="GO" id="GO:0004854">
    <property type="term" value="F:xanthine dehydrogenase activity"/>
    <property type="evidence" value="ECO:0007669"/>
    <property type="project" value="UniProtKB-EC"/>
</dbReference>
<keyword evidence="4" id="KW-0560">Oxidoreductase</keyword>
<dbReference type="AlphaFoldDB" id="A0A517QGQ0"/>
<dbReference type="EC" id="1.17.1.4" evidence="4"/>
<evidence type="ECO:0000259" key="2">
    <source>
        <dbReference type="Pfam" id="PF02625"/>
    </source>
</evidence>
<evidence type="ECO:0000313" key="4">
    <source>
        <dbReference type="EMBL" id="QDT30810.1"/>
    </source>
</evidence>
<name>A0A517QGQ0_9PLAN</name>
<dbReference type="InterPro" id="IPR052698">
    <property type="entry name" value="MoCofactor_Util/Proc"/>
</dbReference>
<keyword evidence="5" id="KW-1185">Reference proteome</keyword>
<dbReference type="Pfam" id="PF13478">
    <property type="entry name" value="XdhC_C"/>
    <property type="match status" value="1"/>
</dbReference>
<dbReference type="KEGG" id="tpol:Mal48_00370"/>
<dbReference type="SUPFAM" id="SSF51735">
    <property type="entry name" value="NAD(P)-binding Rossmann-fold domains"/>
    <property type="match status" value="1"/>
</dbReference>
<gene>
    <name evidence="4" type="primary">pucA</name>
    <name evidence="4" type="ORF">Mal48_00370</name>
</gene>
<dbReference type="InterPro" id="IPR003777">
    <property type="entry name" value="XdhC_CoxI"/>
</dbReference>
<accession>A0A517QGQ0</accession>
<dbReference type="Proteomes" id="UP000315724">
    <property type="component" value="Chromosome"/>
</dbReference>
<evidence type="ECO:0000256" key="1">
    <source>
        <dbReference type="SAM" id="MobiDB-lite"/>
    </source>
</evidence>
<dbReference type="Pfam" id="PF02625">
    <property type="entry name" value="XdhC_CoxI"/>
    <property type="match status" value="1"/>
</dbReference>
<proteinExistence type="predicted"/>
<dbReference type="OrthoDB" id="9773039at2"/>
<reference evidence="4 5" key="1">
    <citation type="submission" date="2019-02" db="EMBL/GenBank/DDBJ databases">
        <title>Deep-cultivation of Planctomycetes and their phenomic and genomic characterization uncovers novel biology.</title>
        <authorList>
            <person name="Wiegand S."/>
            <person name="Jogler M."/>
            <person name="Boedeker C."/>
            <person name="Pinto D."/>
            <person name="Vollmers J."/>
            <person name="Rivas-Marin E."/>
            <person name="Kohn T."/>
            <person name="Peeters S.H."/>
            <person name="Heuer A."/>
            <person name="Rast P."/>
            <person name="Oberbeckmann S."/>
            <person name="Bunk B."/>
            <person name="Jeske O."/>
            <person name="Meyerdierks A."/>
            <person name="Storesund J.E."/>
            <person name="Kallscheuer N."/>
            <person name="Luecker S."/>
            <person name="Lage O.M."/>
            <person name="Pohl T."/>
            <person name="Merkel B.J."/>
            <person name="Hornburger P."/>
            <person name="Mueller R.-W."/>
            <person name="Bruemmer F."/>
            <person name="Labrenz M."/>
            <person name="Spormann A.M."/>
            <person name="Op den Camp H."/>
            <person name="Overmann J."/>
            <person name="Amann R."/>
            <person name="Jetten M.S.M."/>
            <person name="Mascher T."/>
            <person name="Medema M.H."/>
            <person name="Devos D.P."/>
            <person name="Kaster A.-K."/>
            <person name="Ovreas L."/>
            <person name="Rohde M."/>
            <person name="Galperin M.Y."/>
            <person name="Jogler C."/>
        </authorList>
    </citation>
    <scope>NUCLEOTIDE SEQUENCE [LARGE SCALE GENOMIC DNA]</scope>
    <source>
        <strain evidence="4 5">Mal48</strain>
    </source>
</reference>